<feature type="transmembrane region" description="Helical" evidence="8">
    <location>
        <begin position="830"/>
        <end position="858"/>
    </location>
</feature>
<dbReference type="PANTHER" id="PTHR24223:SF448">
    <property type="entry name" value="FI20146P1-RELATED"/>
    <property type="match status" value="1"/>
</dbReference>
<keyword evidence="12" id="KW-1185">Reference proteome</keyword>
<gene>
    <name evidence="11" type="ORF">PPYR_09594</name>
</gene>
<comment type="caution">
    <text evidence="11">The sequence shown here is derived from an EMBL/GenBank/DDBJ whole genome shotgun (WGS) entry which is preliminary data.</text>
</comment>
<evidence type="ECO:0008006" key="13">
    <source>
        <dbReference type="Google" id="ProtNLM"/>
    </source>
</evidence>
<dbReference type="InterPro" id="IPR044726">
    <property type="entry name" value="ABCC_6TM_D2"/>
</dbReference>
<evidence type="ECO:0000256" key="8">
    <source>
        <dbReference type="SAM" id="Phobius"/>
    </source>
</evidence>
<dbReference type="GO" id="GO:0140359">
    <property type="term" value="F:ABC-type transporter activity"/>
    <property type="evidence" value="ECO:0007669"/>
    <property type="project" value="InterPro"/>
</dbReference>
<keyword evidence="2" id="KW-0813">Transport</keyword>
<evidence type="ECO:0000256" key="5">
    <source>
        <dbReference type="ARBA" id="ARBA00022840"/>
    </source>
</evidence>
<dbReference type="Pfam" id="PF00005">
    <property type="entry name" value="ABC_tran"/>
    <property type="match status" value="2"/>
</dbReference>
<proteinExistence type="predicted"/>
<dbReference type="Pfam" id="PF00664">
    <property type="entry name" value="ABC_membrane"/>
    <property type="match status" value="2"/>
</dbReference>
<dbReference type="SUPFAM" id="SSF52540">
    <property type="entry name" value="P-loop containing nucleoside triphosphate hydrolases"/>
    <property type="match status" value="2"/>
</dbReference>
<dbReference type="FunFam" id="3.40.50.300:FF:000482">
    <property type="entry name" value="Multidrug resistance-associated protein member 4"/>
    <property type="match status" value="1"/>
</dbReference>
<dbReference type="InterPro" id="IPR050173">
    <property type="entry name" value="ABC_transporter_C-like"/>
</dbReference>
<dbReference type="CDD" id="cd18579">
    <property type="entry name" value="ABC_6TM_ABCC_D1"/>
    <property type="match status" value="1"/>
</dbReference>
<feature type="transmembrane region" description="Helical" evidence="8">
    <location>
        <begin position="320"/>
        <end position="338"/>
    </location>
</feature>
<evidence type="ECO:0000259" key="10">
    <source>
        <dbReference type="PROSITE" id="PS50929"/>
    </source>
</evidence>
<dbReference type="InterPro" id="IPR027417">
    <property type="entry name" value="P-loop_NTPase"/>
</dbReference>
<dbReference type="Gene3D" id="3.40.50.300">
    <property type="entry name" value="P-loop containing nucleotide triphosphate hydrolases"/>
    <property type="match status" value="2"/>
</dbReference>
<keyword evidence="4" id="KW-0547">Nucleotide-binding</keyword>
<evidence type="ECO:0000259" key="9">
    <source>
        <dbReference type="PROSITE" id="PS50893"/>
    </source>
</evidence>
<dbReference type="GO" id="GO:0016887">
    <property type="term" value="F:ATP hydrolysis activity"/>
    <property type="evidence" value="ECO:0007669"/>
    <property type="project" value="InterPro"/>
</dbReference>
<dbReference type="PROSITE" id="PS50893">
    <property type="entry name" value="ABC_TRANSPORTER_2"/>
    <property type="match status" value="2"/>
</dbReference>
<feature type="transmembrane region" description="Helical" evidence="8">
    <location>
        <begin position="344"/>
        <end position="370"/>
    </location>
</feature>
<name>A0A5N4AMS0_PHOPY</name>
<dbReference type="FunFam" id="1.20.1560.10:FF:000014">
    <property type="entry name" value="Multidrug resistance-associated protein member 4"/>
    <property type="match status" value="1"/>
</dbReference>
<dbReference type="InterPro" id="IPR044746">
    <property type="entry name" value="ABCC_6TM_D1"/>
</dbReference>
<evidence type="ECO:0000256" key="7">
    <source>
        <dbReference type="ARBA" id="ARBA00023136"/>
    </source>
</evidence>
<dbReference type="EMBL" id="VVIM01000006">
    <property type="protein sequence ID" value="KAB0798601.1"/>
    <property type="molecule type" value="Genomic_DNA"/>
</dbReference>
<organism evidence="11 12">
    <name type="scientific">Photinus pyralis</name>
    <name type="common">Common eastern firefly</name>
    <name type="synonym">Lampyris pyralis</name>
    <dbReference type="NCBI Taxonomy" id="7054"/>
    <lineage>
        <taxon>Eukaryota</taxon>
        <taxon>Metazoa</taxon>
        <taxon>Ecdysozoa</taxon>
        <taxon>Arthropoda</taxon>
        <taxon>Hexapoda</taxon>
        <taxon>Insecta</taxon>
        <taxon>Pterygota</taxon>
        <taxon>Neoptera</taxon>
        <taxon>Endopterygota</taxon>
        <taxon>Coleoptera</taxon>
        <taxon>Polyphaga</taxon>
        <taxon>Elateriformia</taxon>
        <taxon>Elateroidea</taxon>
        <taxon>Lampyridae</taxon>
        <taxon>Lampyrinae</taxon>
        <taxon>Photinus</taxon>
    </lineage>
</organism>
<reference evidence="11 12" key="1">
    <citation type="journal article" date="2018" name="Elife">
        <title>Firefly genomes illuminate parallel origins of bioluminescence in beetles.</title>
        <authorList>
            <person name="Fallon T.R."/>
            <person name="Lower S.E."/>
            <person name="Chang C.H."/>
            <person name="Bessho-Uehara M."/>
            <person name="Martin G.J."/>
            <person name="Bewick A.J."/>
            <person name="Behringer M."/>
            <person name="Debat H.J."/>
            <person name="Wong I."/>
            <person name="Day J.C."/>
            <person name="Suvorov A."/>
            <person name="Silva C.J."/>
            <person name="Stanger-Hall K.F."/>
            <person name="Hall D.W."/>
            <person name="Schmitz R.J."/>
            <person name="Nelson D.R."/>
            <person name="Lewis S.M."/>
            <person name="Shigenobu S."/>
            <person name="Bybee S.M."/>
            <person name="Larracuente A.M."/>
            <person name="Oba Y."/>
            <person name="Weng J.K."/>
        </authorList>
    </citation>
    <scope>NUCLEOTIDE SEQUENCE [LARGE SCALE GENOMIC DNA]</scope>
    <source>
        <strain evidence="11">1611_PpyrPB1</strain>
        <tissue evidence="11">Whole body</tissue>
    </source>
</reference>
<feature type="transmembrane region" description="Helical" evidence="8">
    <location>
        <begin position="128"/>
        <end position="145"/>
    </location>
</feature>
<feature type="transmembrane region" description="Helical" evidence="8">
    <location>
        <begin position="928"/>
        <end position="949"/>
    </location>
</feature>
<keyword evidence="7 8" id="KW-0472">Membrane</keyword>
<dbReference type="PANTHER" id="PTHR24223">
    <property type="entry name" value="ATP-BINDING CASSETTE SUB-FAMILY C"/>
    <property type="match status" value="1"/>
</dbReference>
<dbReference type="GO" id="GO:0016020">
    <property type="term" value="C:membrane"/>
    <property type="evidence" value="ECO:0007669"/>
    <property type="project" value="UniProtKB-SubCell"/>
</dbReference>
<evidence type="ECO:0000256" key="4">
    <source>
        <dbReference type="ARBA" id="ARBA00022741"/>
    </source>
</evidence>
<feature type="transmembrane region" description="Helical" evidence="8">
    <location>
        <begin position="229"/>
        <end position="248"/>
    </location>
</feature>
<dbReference type="CDD" id="cd03244">
    <property type="entry name" value="ABCC_MRP_domain2"/>
    <property type="match status" value="1"/>
</dbReference>
<dbReference type="InterPro" id="IPR011527">
    <property type="entry name" value="ABC1_TM_dom"/>
</dbReference>
<evidence type="ECO:0000313" key="11">
    <source>
        <dbReference type="EMBL" id="KAB0798601.1"/>
    </source>
</evidence>
<comment type="subcellular location">
    <subcellularLocation>
        <location evidence="1">Membrane</location>
        <topology evidence="1">Multi-pass membrane protein</topology>
    </subcellularLocation>
</comment>
<feature type="transmembrane region" description="Helical" evidence="8">
    <location>
        <begin position="745"/>
        <end position="770"/>
    </location>
</feature>
<feature type="domain" description="ABC transporter" evidence="9">
    <location>
        <begin position="1021"/>
        <end position="1254"/>
    </location>
</feature>
<keyword evidence="6 8" id="KW-1133">Transmembrane helix</keyword>
<keyword evidence="3 8" id="KW-0812">Transmembrane</keyword>
<protein>
    <recommendedName>
        <fullName evidence="13">Multidrug resistance-associated protein lethal(2)03659</fullName>
    </recommendedName>
</protein>
<dbReference type="InterPro" id="IPR036640">
    <property type="entry name" value="ABC1_TM_sf"/>
</dbReference>
<dbReference type="SMART" id="SM00382">
    <property type="entry name" value="AAA"/>
    <property type="match status" value="2"/>
</dbReference>
<dbReference type="GO" id="GO:0005524">
    <property type="term" value="F:ATP binding"/>
    <property type="evidence" value="ECO:0007669"/>
    <property type="project" value="UniProtKB-KW"/>
</dbReference>
<keyword evidence="5" id="KW-0067">ATP-binding</keyword>
<dbReference type="InParanoid" id="A0A5N4AMS0"/>
<dbReference type="FunFam" id="3.40.50.300:FF:000163">
    <property type="entry name" value="Multidrug resistance-associated protein member 4"/>
    <property type="match status" value="1"/>
</dbReference>
<feature type="domain" description="ABC transporter" evidence="9">
    <location>
        <begin position="405"/>
        <end position="633"/>
    </location>
</feature>
<evidence type="ECO:0000256" key="1">
    <source>
        <dbReference type="ARBA" id="ARBA00004141"/>
    </source>
</evidence>
<dbReference type="InterPro" id="IPR017871">
    <property type="entry name" value="ABC_transporter-like_CS"/>
</dbReference>
<dbReference type="CDD" id="cd03250">
    <property type="entry name" value="ABCC_MRP_domain1"/>
    <property type="match status" value="1"/>
</dbReference>
<dbReference type="Gene3D" id="1.20.1560.10">
    <property type="entry name" value="ABC transporter type 1, transmembrane domain"/>
    <property type="match status" value="2"/>
</dbReference>
<dbReference type="SUPFAM" id="SSF90123">
    <property type="entry name" value="ABC transporter transmembrane region"/>
    <property type="match status" value="2"/>
</dbReference>
<evidence type="ECO:0000256" key="6">
    <source>
        <dbReference type="ARBA" id="ARBA00022989"/>
    </source>
</evidence>
<evidence type="ECO:0000256" key="2">
    <source>
        <dbReference type="ARBA" id="ARBA00022448"/>
    </source>
</evidence>
<dbReference type="PROSITE" id="PS00211">
    <property type="entry name" value="ABC_TRANSPORTER_1"/>
    <property type="match status" value="2"/>
</dbReference>
<evidence type="ECO:0000256" key="3">
    <source>
        <dbReference type="ARBA" id="ARBA00022692"/>
    </source>
</evidence>
<sequence length="1287" mass="145719">MDIKSSGRKQNPKEKINPIFGLLFLHMIPIFAKNYKKGIQEEDLFEPLEEHRSHILGDKLEALWKETHRKYKKFALHISLLRSFGLELLALGILKLINSLLLVYVMPIALGELISYFNLSSTLTIEEASVYTGIIVAYLFIYAIVDHPATMAVMHICMKMRVSCCSLIYRKSLRLSRNSLAHTSVGQIVNLLSNDVSKFDENFLLCPYIIIGPLQSALATYLLYRIIGYAAFAGVTFMVIFVPIQMYLSKWVSVYRLRSAQRTDERVRLMNEILNGIQLIKMYTWEKPFAKLISLARRYEIKSIRIQFFLKALMYSFETFLPRTSIFISLVVFIALGYNITGEIVYSVIAIYNVIRPIMTVFFPLSLAACAEVHTSLGRIEEFLRHEEQEQIESEPSMKPHPSISRRSNIYMKTVCAKWSSESVGNTLTNINLEVSGSKLVAVVGPVGSGKSSIFNLILKELPVTSGDMQVSGKLSYASQDPWLFAASVRENILFGEPYDEKRYKTVVKSCALESDLAQLPGGDRTVVGERGKSLSGGQKARINLARCLYRRADIYLLDDPLSAVDSKVGKHLFEEGIKTFLKDKMCLLITHQVKYAKEADRIIVLKDGRISEEGSYDELITNGTDFLKLVQVNVNDDSGEHENVSHPTENMQMVQSVTGDYDEVEDGEQLTTGSITAATYISYLKAGGLFFGWFIILPAFILTQSSMNVCDYFLSYWVDVEYNSTNGSANVTIYQNGMKRLELIYMYTAIIFTIVALAVTQAIFFYAFFMRASVNLHNSIFEKIIRATMSFFNANPTGVILNRFSDDLGEVDEYIPNILADTIQISLQLVGVIVVTTIINYWFFLPSVGLLLFFLLLRSVYMKTSRSVKRIEGITRSPILCHMSTTLRGITTIRAFGVESVLRQEFHTFQDYHTSAWYLYISSNKAFTFWLDLICGIIASLIILSLFLNNKDYRGGDVGLVINEFLSLMGVLQWGMNQWSELENHMTSVERILEYKKVETEPKRRVLKGISEKWPDRGSITFQNVSMKYNSFDGPIIKNLNVTIKSKEKIGVVGRTGAGKSSTIAALFQLYPIEGSILIDDVDITQVPLERLRSKVAIIPQEPFLFSGSIRYNLDPFEEYNDDVLWGALENVQLKEDAINSAFGLYYDVMESGANLSVGQRQLLCLARAIIRHNKILILDEATANVDPRTDHLIQEIIREKFADCTVITIAHRLQTIMDSDKVIVIDSGAIIEFDYPHLLLQNSGSKFYGMVHATGKSTAENLHRLAKESYCRRIRSSSQYLKVKP</sequence>
<dbReference type="FunFam" id="1.20.1560.10:FF:000026">
    <property type="entry name" value="Multidrug resistance-associated protein lethal(2)03659"/>
    <property type="match status" value="1"/>
</dbReference>
<dbReference type="InterPro" id="IPR003593">
    <property type="entry name" value="AAA+_ATPase"/>
</dbReference>
<accession>A0A5N4AMS0</accession>
<dbReference type="Proteomes" id="UP000327044">
    <property type="component" value="Unassembled WGS sequence"/>
</dbReference>
<feature type="domain" description="ABC transmembrane type-1" evidence="10">
    <location>
        <begin position="89"/>
        <end position="362"/>
    </location>
</feature>
<dbReference type="PROSITE" id="PS50929">
    <property type="entry name" value="ABC_TM1F"/>
    <property type="match status" value="2"/>
</dbReference>
<dbReference type="CDD" id="cd18580">
    <property type="entry name" value="ABC_6TM_ABCC_D2"/>
    <property type="match status" value="1"/>
</dbReference>
<dbReference type="InterPro" id="IPR003439">
    <property type="entry name" value="ABC_transporter-like_ATP-bd"/>
</dbReference>
<evidence type="ECO:0000313" key="12">
    <source>
        <dbReference type="Proteomes" id="UP000327044"/>
    </source>
</evidence>
<feature type="transmembrane region" description="Helical" evidence="8">
    <location>
        <begin position="690"/>
        <end position="708"/>
    </location>
</feature>
<feature type="domain" description="ABC transmembrane type-1" evidence="10">
    <location>
        <begin position="695"/>
        <end position="985"/>
    </location>
</feature>